<dbReference type="SUPFAM" id="SSF88659">
    <property type="entry name" value="Sigma3 and sigma4 domains of RNA polymerase sigma factors"/>
    <property type="match status" value="1"/>
</dbReference>
<evidence type="ECO:0000256" key="3">
    <source>
        <dbReference type="ARBA" id="ARBA00023082"/>
    </source>
</evidence>
<organism evidence="5 6">
    <name type="scientific">Myroides indicus</name>
    <dbReference type="NCBI Taxonomy" id="1323422"/>
    <lineage>
        <taxon>Bacteria</taxon>
        <taxon>Pseudomonadati</taxon>
        <taxon>Bacteroidota</taxon>
        <taxon>Flavobacteriia</taxon>
        <taxon>Flavobacteriales</taxon>
        <taxon>Flavobacteriaceae</taxon>
        <taxon>Myroides</taxon>
    </lineage>
</organism>
<dbReference type="InterPro" id="IPR036388">
    <property type="entry name" value="WH-like_DNA-bd_sf"/>
</dbReference>
<dbReference type="SUPFAM" id="SSF88946">
    <property type="entry name" value="Sigma2 domain of RNA polymerase sigma factors"/>
    <property type="match status" value="1"/>
</dbReference>
<reference evidence="5 6" key="1">
    <citation type="submission" date="2019-03" db="EMBL/GenBank/DDBJ databases">
        <title>Genomic Encyclopedia of Archaeal and Bacterial Type Strains, Phase II (KMG-II): from individual species to whole genera.</title>
        <authorList>
            <person name="Goeker M."/>
        </authorList>
    </citation>
    <scope>NUCLEOTIDE SEQUENCE [LARGE SCALE GENOMIC DNA]</scope>
    <source>
        <strain evidence="5 6">DSM 28213</strain>
    </source>
</reference>
<proteinExistence type="inferred from homology"/>
<evidence type="ECO:0000256" key="4">
    <source>
        <dbReference type="ARBA" id="ARBA00023163"/>
    </source>
</evidence>
<protein>
    <submittedName>
        <fullName evidence="5">RNA polymerase sigma factor (Sigma-70 family)</fullName>
    </submittedName>
</protein>
<name>A0A4R7EW77_9FLAO</name>
<dbReference type="PANTHER" id="PTHR43133:SF46">
    <property type="entry name" value="RNA POLYMERASE SIGMA-70 FACTOR ECF SUBFAMILY"/>
    <property type="match status" value="1"/>
</dbReference>
<keyword evidence="3" id="KW-0731">Sigma factor</keyword>
<dbReference type="GO" id="GO:0006352">
    <property type="term" value="P:DNA-templated transcription initiation"/>
    <property type="evidence" value="ECO:0007669"/>
    <property type="project" value="InterPro"/>
</dbReference>
<accession>A0A4R7EW77</accession>
<dbReference type="PANTHER" id="PTHR43133">
    <property type="entry name" value="RNA POLYMERASE ECF-TYPE SIGMA FACTO"/>
    <property type="match status" value="1"/>
</dbReference>
<dbReference type="RefSeq" id="WP_133712600.1">
    <property type="nucleotide sequence ID" value="NZ_SOAG01000013.1"/>
</dbReference>
<keyword evidence="4" id="KW-0804">Transcription</keyword>
<dbReference type="NCBIfam" id="TIGR02937">
    <property type="entry name" value="sigma70-ECF"/>
    <property type="match status" value="1"/>
</dbReference>
<evidence type="ECO:0000256" key="2">
    <source>
        <dbReference type="ARBA" id="ARBA00023015"/>
    </source>
</evidence>
<sequence length="181" mass="21401">MSREKSLLEQIQSGDQRVIEEVYILYKKDFVAYASRFSVNDEDVVDIYQDSIIVLYENIISGKLVSLTSSLKTYLFAIGKYKIYNSLKIKATTKERFSDYEFLFKEDNEEDFLLKEENIEKVQKGYQGLGTRCQEVLKMFYYENLSIEEIKNRLNYTSKDVVKSQKSRCIKQLKEIVLKLR</sequence>
<dbReference type="InterPro" id="IPR013325">
    <property type="entry name" value="RNA_pol_sigma_r2"/>
</dbReference>
<dbReference type="Gene3D" id="1.10.10.10">
    <property type="entry name" value="Winged helix-like DNA-binding domain superfamily/Winged helix DNA-binding domain"/>
    <property type="match status" value="1"/>
</dbReference>
<dbReference type="AlphaFoldDB" id="A0A4R7EW77"/>
<dbReference type="InterPro" id="IPR013324">
    <property type="entry name" value="RNA_pol_sigma_r3/r4-like"/>
</dbReference>
<gene>
    <name evidence="5" type="ORF">C8P70_11359</name>
</gene>
<evidence type="ECO:0000313" key="6">
    <source>
        <dbReference type="Proteomes" id="UP000295215"/>
    </source>
</evidence>
<dbReference type="OrthoDB" id="1099849at2"/>
<dbReference type="Gene3D" id="1.10.1740.10">
    <property type="match status" value="1"/>
</dbReference>
<keyword evidence="2" id="KW-0805">Transcription regulation</keyword>
<dbReference type="EMBL" id="SOAG01000013">
    <property type="protein sequence ID" value="TDS58147.1"/>
    <property type="molecule type" value="Genomic_DNA"/>
</dbReference>
<evidence type="ECO:0000256" key="1">
    <source>
        <dbReference type="ARBA" id="ARBA00010641"/>
    </source>
</evidence>
<dbReference type="GO" id="GO:0016987">
    <property type="term" value="F:sigma factor activity"/>
    <property type="evidence" value="ECO:0007669"/>
    <property type="project" value="UniProtKB-KW"/>
</dbReference>
<comment type="caution">
    <text evidence="5">The sequence shown here is derived from an EMBL/GenBank/DDBJ whole genome shotgun (WGS) entry which is preliminary data.</text>
</comment>
<dbReference type="InterPro" id="IPR014284">
    <property type="entry name" value="RNA_pol_sigma-70_dom"/>
</dbReference>
<dbReference type="Proteomes" id="UP000295215">
    <property type="component" value="Unassembled WGS sequence"/>
</dbReference>
<dbReference type="InterPro" id="IPR039425">
    <property type="entry name" value="RNA_pol_sigma-70-like"/>
</dbReference>
<comment type="similarity">
    <text evidence="1">Belongs to the sigma-70 factor family. ECF subfamily.</text>
</comment>
<keyword evidence="6" id="KW-1185">Reference proteome</keyword>
<evidence type="ECO:0000313" key="5">
    <source>
        <dbReference type="EMBL" id="TDS58147.1"/>
    </source>
</evidence>